<organism evidence="3 4">
    <name type="scientific">Phytophthora sojae (strain P6497)</name>
    <name type="common">Soybean stem and root rot agent</name>
    <name type="synonym">Phytophthora megasperma f. sp. glycines</name>
    <dbReference type="NCBI Taxonomy" id="1094619"/>
    <lineage>
        <taxon>Eukaryota</taxon>
        <taxon>Sar</taxon>
        <taxon>Stramenopiles</taxon>
        <taxon>Oomycota</taxon>
        <taxon>Peronosporomycetes</taxon>
        <taxon>Peronosporales</taxon>
        <taxon>Peronosporaceae</taxon>
        <taxon>Phytophthora</taxon>
    </lineage>
</organism>
<dbReference type="RefSeq" id="XP_009537469.1">
    <property type="nucleotide sequence ID" value="XM_009539174.1"/>
</dbReference>
<dbReference type="EMBL" id="JH159163">
    <property type="protein sequence ID" value="EGZ06705.1"/>
    <property type="molecule type" value="Genomic_DNA"/>
</dbReference>
<dbReference type="Proteomes" id="UP000002640">
    <property type="component" value="Unassembled WGS sequence"/>
</dbReference>
<dbReference type="KEGG" id="psoj:PHYSODRAFT_352990"/>
<feature type="compositionally biased region" description="Basic and acidic residues" evidence="2">
    <location>
        <begin position="97"/>
        <end position="109"/>
    </location>
</feature>
<feature type="coiled-coil region" evidence="1">
    <location>
        <begin position="186"/>
        <end position="220"/>
    </location>
</feature>
<gene>
    <name evidence="3" type="ORF">PHYSODRAFT_352990</name>
</gene>
<dbReference type="SMR" id="G5ABI0"/>
<keyword evidence="1" id="KW-0175">Coiled coil</keyword>
<protein>
    <submittedName>
        <fullName evidence="3">Uncharacterized protein</fullName>
    </submittedName>
</protein>
<reference evidence="3 4" key="1">
    <citation type="journal article" date="2006" name="Science">
        <title>Phytophthora genome sequences uncover evolutionary origins and mechanisms of pathogenesis.</title>
        <authorList>
            <person name="Tyler B.M."/>
            <person name="Tripathy S."/>
            <person name="Zhang X."/>
            <person name="Dehal P."/>
            <person name="Jiang R.H."/>
            <person name="Aerts A."/>
            <person name="Arredondo F.D."/>
            <person name="Baxter L."/>
            <person name="Bensasson D."/>
            <person name="Beynon J.L."/>
            <person name="Chapman J."/>
            <person name="Damasceno C.M."/>
            <person name="Dorrance A.E."/>
            <person name="Dou D."/>
            <person name="Dickerman A.W."/>
            <person name="Dubchak I.L."/>
            <person name="Garbelotto M."/>
            <person name="Gijzen M."/>
            <person name="Gordon S.G."/>
            <person name="Govers F."/>
            <person name="Grunwald N.J."/>
            <person name="Huang W."/>
            <person name="Ivors K.L."/>
            <person name="Jones R.W."/>
            <person name="Kamoun S."/>
            <person name="Krampis K."/>
            <person name="Lamour K.H."/>
            <person name="Lee M.K."/>
            <person name="McDonald W.H."/>
            <person name="Medina M."/>
            <person name="Meijer H.J."/>
            <person name="Nordberg E.K."/>
            <person name="Maclean D.J."/>
            <person name="Ospina-Giraldo M.D."/>
            <person name="Morris P.F."/>
            <person name="Phuntumart V."/>
            <person name="Putnam N.H."/>
            <person name="Rash S."/>
            <person name="Rose J.K."/>
            <person name="Sakihama Y."/>
            <person name="Salamov A.A."/>
            <person name="Savidor A."/>
            <person name="Scheuring C.F."/>
            <person name="Smith B.M."/>
            <person name="Sobral B.W."/>
            <person name="Terry A."/>
            <person name="Torto-Alalibo T.A."/>
            <person name="Win J."/>
            <person name="Xu Z."/>
            <person name="Zhang H."/>
            <person name="Grigoriev I.V."/>
            <person name="Rokhsar D.S."/>
            <person name="Boore J.L."/>
        </authorList>
    </citation>
    <scope>NUCLEOTIDE SEQUENCE [LARGE SCALE GENOMIC DNA]</scope>
    <source>
        <strain evidence="3 4">P6497</strain>
    </source>
</reference>
<dbReference type="InParanoid" id="G5ABI0"/>
<sequence>MEMQVDPVAVFIASSSNAKKRALEAMQSDGRKEDTPDRTSSEDEHQRDTCAVHADPGLPPMVPVKAAAKAAMKQPPKALEHEVATVHSPVGGAQVLPEKEAQEKDEAETAKPVAKPPKLPPLGLKGKLKAKGATGKKAAAKPDRRRKRKARAESESTCISQSSAQMLFRCTCQLLRSQTLDYDVRAWEMEDRNAAQAKEIEQWEKRVRSLKRELQEYAGESGGYPTESAGMALIEADPSAYAAAGPRGMEERNRLSAAMASTPAAAFGEGAAVDASLPPTVAAAEAKLQEELRKRTQKVNEFSRSVPGFIESLDEQLPRPL</sequence>
<dbReference type="AlphaFoldDB" id="G5ABI0"/>
<evidence type="ECO:0000313" key="3">
    <source>
        <dbReference type="EMBL" id="EGZ06705.1"/>
    </source>
</evidence>
<evidence type="ECO:0000256" key="2">
    <source>
        <dbReference type="SAM" id="MobiDB-lite"/>
    </source>
</evidence>
<keyword evidence="4" id="KW-1185">Reference proteome</keyword>
<evidence type="ECO:0000256" key="1">
    <source>
        <dbReference type="SAM" id="Coils"/>
    </source>
</evidence>
<dbReference type="GeneID" id="20649314"/>
<proteinExistence type="predicted"/>
<feature type="compositionally biased region" description="Low complexity" evidence="2">
    <location>
        <begin position="63"/>
        <end position="77"/>
    </location>
</feature>
<dbReference type="OMA" id="WEMEDRN"/>
<evidence type="ECO:0000313" key="4">
    <source>
        <dbReference type="Proteomes" id="UP000002640"/>
    </source>
</evidence>
<feature type="compositionally biased region" description="Low complexity" evidence="2">
    <location>
        <begin position="121"/>
        <end position="137"/>
    </location>
</feature>
<accession>G5ABI0</accession>
<feature type="compositionally biased region" description="Basic and acidic residues" evidence="2">
    <location>
        <begin position="29"/>
        <end position="50"/>
    </location>
</feature>
<feature type="region of interest" description="Disordered" evidence="2">
    <location>
        <begin position="12"/>
        <end position="159"/>
    </location>
</feature>
<name>G5ABI0_PHYSP</name>